<evidence type="ECO:0000256" key="4">
    <source>
        <dbReference type="ARBA" id="ARBA00022801"/>
    </source>
</evidence>
<dbReference type="Proteomes" id="UP001243496">
    <property type="component" value="Chromosome"/>
</dbReference>
<keyword evidence="3" id="KW-0227">DNA damage</keyword>
<evidence type="ECO:0000256" key="6">
    <source>
        <dbReference type="ARBA" id="ARBA00022839"/>
    </source>
</evidence>
<evidence type="ECO:0000256" key="1">
    <source>
        <dbReference type="ARBA" id="ARBA00022722"/>
    </source>
</evidence>
<dbReference type="PANTHER" id="PTHR11070">
    <property type="entry name" value="UVRD / RECB / PCRA DNA HELICASE FAMILY MEMBER"/>
    <property type="match status" value="1"/>
</dbReference>
<keyword evidence="7 14" id="KW-0067">ATP-binding</keyword>
<dbReference type="InterPro" id="IPR038726">
    <property type="entry name" value="PDDEXK_AddAB-type"/>
</dbReference>
<evidence type="ECO:0000259" key="16">
    <source>
        <dbReference type="PROSITE" id="PS51217"/>
    </source>
</evidence>
<evidence type="ECO:0000313" key="17">
    <source>
        <dbReference type="EMBL" id="CUM94951.1"/>
    </source>
</evidence>
<dbReference type="SUPFAM" id="SSF52980">
    <property type="entry name" value="Restriction endonuclease-like"/>
    <property type="match status" value="1"/>
</dbReference>
<evidence type="ECO:0000256" key="2">
    <source>
        <dbReference type="ARBA" id="ARBA00022741"/>
    </source>
</evidence>
<dbReference type="FunFam" id="3.40.50.300:FF:001236">
    <property type="entry name" value="ATP-dependent helicase/nuclease subunit A"/>
    <property type="match status" value="1"/>
</dbReference>
<dbReference type="GO" id="GO:0033202">
    <property type="term" value="C:DNA helicase complex"/>
    <property type="evidence" value="ECO:0007669"/>
    <property type="project" value="TreeGrafter"/>
</dbReference>
<keyword evidence="10" id="KW-0413">Isomerase</keyword>
<evidence type="ECO:0000256" key="12">
    <source>
        <dbReference type="ARBA" id="ARBA00034808"/>
    </source>
</evidence>
<feature type="binding site" evidence="14">
    <location>
        <begin position="22"/>
        <end position="29"/>
    </location>
    <ligand>
        <name>ATP</name>
        <dbReference type="ChEBI" id="CHEBI:30616"/>
    </ligand>
</feature>
<feature type="domain" description="UvrD-like helicase C-terminal" evidence="16">
    <location>
        <begin position="488"/>
        <end position="785"/>
    </location>
</feature>
<dbReference type="Pfam" id="PF00580">
    <property type="entry name" value="UvrD-helicase"/>
    <property type="match status" value="2"/>
</dbReference>
<evidence type="ECO:0000313" key="19">
    <source>
        <dbReference type="Proteomes" id="UP000095553"/>
    </source>
</evidence>
<dbReference type="InterPro" id="IPR014152">
    <property type="entry name" value="AddA"/>
</dbReference>
<evidence type="ECO:0000259" key="15">
    <source>
        <dbReference type="PROSITE" id="PS51198"/>
    </source>
</evidence>
<comment type="catalytic activity">
    <reaction evidence="13">
        <text>ATP + H2O = ADP + phosphate + H(+)</text>
        <dbReference type="Rhea" id="RHEA:13065"/>
        <dbReference type="ChEBI" id="CHEBI:15377"/>
        <dbReference type="ChEBI" id="CHEBI:15378"/>
        <dbReference type="ChEBI" id="CHEBI:30616"/>
        <dbReference type="ChEBI" id="CHEBI:43474"/>
        <dbReference type="ChEBI" id="CHEBI:456216"/>
        <dbReference type="EC" id="5.6.2.4"/>
    </reaction>
</comment>
<dbReference type="InterPro" id="IPR000212">
    <property type="entry name" value="DNA_helicase_UvrD/REP"/>
</dbReference>
<keyword evidence="6" id="KW-0269">Exonuclease</keyword>
<evidence type="ECO:0000256" key="13">
    <source>
        <dbReference type="ARBA" id="ARBA00048988"/>
    </source>
</evidence>
<comment type="catalytic activity">
    <reaction evidence="11">
        <text>Couples ATP hydrolysis with the unwinding of duplex DNA by translocating in the 3'-5' direction.</text>
        <dbReference type="EC" id="5.6.2.4"/>
    </reaction>
</comment>
<dbReference type="GO" id="GO:0005829">
    <property type="term" value="C:cytosol"/>
    <property type="evidence" value="ECO:0007669"/>
    <property type="project" value="TreeGrafter"/>
</dbReference>
<dbReference type="GO" id="GO:0006302">
    <property type="term" value="P:double-strand break repair"/>
    <property type="evidence" value="ECO:0007669"/>
    <property type="project" value="InterPro"/>
</dbReference>
<gene>
    <name evidence="17" type="primary">addA</name>
    <name evidence="17" type="ORF">ERS852571_01578</name>
    <name evidence="18" type="ORF">RBI15_04485</name>
</gene>
<dbReference type="EC" id="5.6.2.4" evidence="12"/>
<dbReference type="AlphaFoldDB" id="A0A173SX43"/>
<evidence type="ECO:0000256" key="5">
    <source>
        <dbReference type="ARBA" id="ARBA00022806"/>
    </source>
</evidence>
<dbReference type="PROSITE" id="PS51198">
    <property type="entry name" value="UVRD_HELICASE_ATP_BIND"/>
    <property type="match status" value="1"/>
</dbReference>
<dbReference type="InterPro" id="IPR014016">
    <property type="entry name" value="UvrD-like_ATP-bd"/>
</dbReference>
<keyword evidence="5 14" id="KW-0347">Helicase</keyword>
<sequence>MPWTKQQQKVIDQRDADILVSAAAGSGKTAVLVERIIQKITDEKHPIDVDHLLVVTFTKAAAGEMKERIMAALDEKVREFPGNQHFVKQLSLIHKAQITTIHSFCMNLIRDYFYVLGIDPNTAPGDEGRLSAIRKEILDDLLEEAYEKKEEDFINLIESYSPGKNDNIISEYILKLYENARSHREPEKWLDQAEENISVETKEQFDQAPFMKIILRDARFSIDGAYDTIQEALELALSPGGPYFYEKTLRKDLEIIIKIKEAQTFSELCESFVKMEKPRLSGRKKKTDEIDEMLQDQCKYERNQAYNLLDDLKAAYFYENESEIFHELRKIKSPLKGLIGLTREFMIRYDEKKKNENIMDFDDMEHFALELLIDHYDEEGNPVPSKIAREKSDGYEEIYIDEYQDSNYIQDAILRSVSKESEGGHNMFMVGDVKQSIYSFRLARPELFLEKYHGYQQKGEEYQLIELRNNFRSRSEVLTFVNDVFYQIMHEDLGNIEYTQNVALVPTMEFEQGCDAQTELLLLESNEVKDSEEDAVVLEARMIATRIHEMIDGEDPMMVTGKDEEGNMILRKAQYSDIVILLRSMKTNAEVIQKELMNAGIPAFANNQKGYFDTVEIRTLLSLLSVVDNIYMDIDLAAVLRSPMIGMSEEELGRLKVDGEKDSIYECLCETKDKMEKSKKALELLDLLRDAKTYLPLTQLIWLALEKSGYYHYAGAMPQGKKRQGNILMLVEQAKAFESSQIKGLFHFVRFIEQCREYDMDYGEANTMSEDQDLVRISSIHKSKGLEYPIVFVSKIHQKFNLRDGNGSMIFHGDYFIGADHVDPVYRTRKKTILKNLIKNQMTRESLGEELRVLYVAMTRAKEKLILTGIKKDDIDWNAKGEVTAIDRLSGRSYFDWIKKALPMIPKQDYRLKLYTLEDLLWQQEGNELLHEMNRQIFYERLNDQIPNENVKALKESFAYHYRNEAETKGRLKYSVSEIKRMSQAADTEEVMYSSVFMEKEKRIPSFVKKTEKISAASKGTIIHKVFELLDFSKDYTMKSLNEDIERWISLGKLKKEYEKVIYRKEILALTRSELGKRMKEAAQKKLLYKERQFVTGIPFSDMNKDAKTDDFVVVQGIIDVYFEEEDKIILVDYKTDRIREGEEDILIRRYRAQMESYQQALEKITGKCVKEIYIYSVTLQKTIPVHV</sequence>
<keyword evidence="9" id="KW-0234">DNA repair</keyword>
<dbReference type="GO" id="GO:0004527">
    <property type="term" value="F:exonuclease activity"/>
    <property type="evidence" value="ECO:0007669"/>
    <property type="project" value="UniProtKB-KW"/>
</dbReference>
<dbReference type="GeneID" id="92740635"/>
<evidence type="ECO:0000256" key="10">
    <source>
        <dbReference type="ARBA" id="ARBA00023235"/>
    </source>
</evidence>
<dbReference type="InterPro" id="IPR014017">
    <property type="entry name" value="DNA_helicase_UvrD-like_C"/>
</dbReference>
<protein>
    <recommendedName>
        <fullName evidence="12">DNA 3'-5' helicase</fullName>
        <ecNumber evidence="12">5.6.2.4</ecNumber>
    </recommendedName>
</protein>
<dbReference type="GO" id="GO:0005524">
    <property type="term" value="F:ATP binding"/>
    <property type="evidence" value="ECO:0007669"/>
    <property type="project" value="UniProtKB-UniRule"/>
</dbReference>
<name>A0A173SX43_ANAHA</name>
<dbReference type="PANTHER" id="PTHR11070:SF48">
    <property type="entry name" value="ATP-DEPENDENT HELICASE_NUCLEASE SUBUNIT A"/>
    <property type="match status" value="1"/>
</dbReference>
<dbReference type="Proteomes" id="UP000095553">
    <property type="component" value="Unassembled WGS sequence"/>
</dbReference>
<dbReference type="Pfam" id="PF12705">
    <property type="entry name" value="PDDEXK_1"/>
    <property type="match status" value="1"/>
</dbReference>
<reference evidence="17 19" key="1">
    <citation type="submission" date="2015-09" db="EMBL/GenBank/DDBJ databases">
        <authorList>
            <consortium name="Pathogen Informatics"/>
        </authorList>
    </citation>
    <scope>NUCLEOTIDE SEQUENCE [LARGE SCALE GENOMIC DNA]</scope>
    <source>
        <strain evidence="17 19">2789STDY5834959</strain>
    </source>
</reference>
<feature type="domain" description="UvrD-like helicase ATP-binding" evidence="15">
    <location>
        <begin position="1"/>
        <end position="474"/>
    </location>
</feature>
<dbReference type="EMBL" id="CP132968">
    <property type="protein sequence ID" value="WMD17354.1"/>
    <property type="molecule type" value="Genomic_DNA"/>
</dbReference>
<keyword evidence="8" id="KW-0238">DNA-binding</keyword>
<organism evidence="17 19">
    <name type="scientific">Anaerostipes hadrus</name>
    <dbReference type="NCBI Taxonomy" id="649756"/>
    <lineage>
        <taxon>Bacteria</taxon>
        <taxon>Bacillati</taxon>
        <taxon>Bacillota</taxon>
        <taxon>Clostridia</taxon>
        <taxon>Lachnospirales</taxon>
        <taxon>Lachnospiraceae</taxon>
        <taxon>Anaerostipes</taxon>
    </lineage>
</organism>
<dbReference type="EMBL" id="CYXY01000008">
    <property type="protein sequence ID" value="CUM94951.1"/>
    <property type="molecule type" value="Genomic_DNA"/>
</dbReference>
<evidence type="ECO:0000256" key="9">
    <source>
        <dbReference type="ARBA" id="ARBA00023204"/>
    </source>
</evidence>
<dbReference type="GO" id="GO:0000725">
    <property type="term" value="P:recombinational repair"/>
    <property type="evidence" value="ECO:0007669"/>
    <property type="project" value="TreeGrafter"/>
</dbReference>
<dbReference type="Gene3D" id="3.90.320.10">
    <property type="match status" value="1"/>
</dbReference>
<dbReference type="InterPro" id="IPR027417">
    <property type="entry name" value="P-loop_NTPase"/>
</dbReference>
<evidence type="ECO:0000256" key="11">
    <source>
        <dbReference type="ARBA" id="ARBA00034617"/>
    </source>
</evidence>
<proteinExistence type="predicted"/>
<reference evidence="18" key="2">
    <citation type="submission" date="2023-08" db="EMBL/GenBank/DDBJ databases">
        <title>Complete Genome Sequences of butyrate producing Anaerostipes hadrus strains BA1 and GIF7 isolated from the terminal ileum of a healthy lean male.</title>
        <authorList>
            <person name="Low A."/>
            <person name="Sheludchenko M."/>
            <person name="Cheng H.E."/>
            <person name="Koh X.Q."/>
            <person name="Lee J."/>
        </authorList>
    </citation>
    <scope>NUCLEOTIDE SEQUENCE</scope>
    <source>
        <strain evidence="18">BA1</strain>
    </source>
</reference>
<evidence type="ECO:0000256" key="8">
    <source>
        <dbReference type="ARBA" id="ARBA00023125"/>
    </source>
</evidence>
<dbReference type="Gene3D" id="3.40.50.300">
    <property type="entry name" value="P-loop containing nucleotide triphosphate hydrolases"/>
    <property type="match status" value="3"/>
</dbReference>
<dbReference type="SUPFAM" id="SSF52540">
    <property type="entry name" value="P-loop containing nucleoside triphosphate hydrolases"/>
    <property type="match status" value="1"/>
</dbReference>
<evidence type="ECO:0000313" key="18">
    <source>
        <dbReference type="EMBL" id="WMD17354.1"/>
    </source>
</evidence>
<dbReference type="InterPro" id="IPR011604">
    <property type="entry name" value="PDDEXK-like_dom_sf"/>
</dbReference>
<dbReference type="InterPro" id="IPR011335">
    <property type="entry name" value="Restrct_endonuc-II-like"/>
</dbReference>
<dbReference type="Gene3D" id="1.10.274.50">
    <property type="match status" value="1"/>
</dbReference>
<dbReference type="RefSeq" id="WP_055072818.1">
    <property type="nucleotide sequence ID" value="NZ_CP132968.1"/>
</dbReference>
<dbReference type="PROSITE" id="PS51217">
    <property type="entry name" value="UVRD_HELICASE_CTER"/>
    <property type="match status" value="1"/>
</dbReference>
<evidence type="ECO:0000256" key="7">
    <source>
        <dbReference type="ARBA" id="ARBA00022840"/>
    </source>
</evidence>
<keyword evidence="2 14" id="KW-0547">Nucleotide-binding</keyword>
<dbReference type="GO" id="GO:0003677">
    <property type="term" value="F:DNA binding"/>
    <property type="evidence" value="ECO:0007669"/>
    <property type="project" value="UniProtKB-KW"/>
</dbReference>
<evidence type="ECO:0000256" key="14">
    <source>
        <dbReference type="PROSITE-ProRule" id="PRU00560"/>
    </source>
</evidence>
<dbReference type="GO" id="GO:0043138">
    <property type="term" value="F:3'-5' DNA helicase activity"/>
    <property type="evidence" value="ECO:0007669"/>
    <property type="project" value="UniProtKB-EC"/>
</dbReference>
<keyword evidence="1" id="KW-0540">Nuclease</keyword>
<dbReference type="NCBIfam" id="TIGR02785">
    <property type="entry name" value="addA_Gpos"/>
    <property type="match status" value="1"/>
</dbReference>
<keyword evidence="4 14" id="KW-0378">Hydrolase</keyword>
<accession>A0A173SX43</accession>
<dbReference type="Pfam" id="PF13361">
    <property type="entry name" value="UvrD_C"/>
    <property type="match status" value="1"/>
</dbReference>
<evidence type="ECO:0000256" key="3">
    <source>
        <dbReference type="ARBA" id="ARBA00022763"/>
    </source>
</evidence>